<dbReference type="RefSeq" id="WP_148595603.1">
    <property type="nucleotide sequence ID" value="NZ_CP042997.1"/>
</dbReference>
<dbReference type="OrthoDB" id="240080at2"/>
<proteinExistence type="predicted"/>
<accession>A0A5B9W5H8</accession>
<evidence type="ECO:0000313" key="1">
    <source>
        <dbReference type="EMBL" id="QEH35858.1"/>
    </source>
</evidence>
<gene>
    <name evidence="1" type="ORF">OJF2_44150</name>
</gene>
<protein>
    <submittedName>
        <fullName evidence="1">Uncharacterized protein</fullName>
    </submittedName>
</protein>
<dbReference type="Proteomes" id="UP000324233">
    <property type="component" value="Chromosome"/>
</dbReference>
<dbReference type="EMBL" id="CP042997">
    <property type="protein sequence ID" value="QEH35858.1"/>
    <property type="molecule type" value="Genomic_DNA"/>
</dbReference>
<evidence type="ECO:0000313" key="2">
    <source>
        <dbReference type="Proteomes" id="UP000324233"/>
    </source>
</evidence>
<dbReference type="AlphaFoldDB" id="A0A5B9W5H8"/>
<reference evidence="1 2" key="1">
    <citation type="submission" date="2019-08" db="EMBL/GenBank/DDBJ databases">
        <title>Deep-cultivation of Planctomycetes and their phenomic and genomic characterization uncovers novel biology.</title>
        <authorList>
            <person name="Wiegand S."/>
            <person name="Jogler M."/>
            <person name="Boedeker C."/>
            <person name="Pinto D."/>
            <person name="Vollmers J."/>
            <person name="Rivas-Marin E."/>
            <person name="Kohn T."/>
            <person name="Peeters S.H."/>
            <person name="Heuer A."/>
            <person name="Rast P."/>
            <person name="Oberbeckmann S."/>
            <person name="Bunk B."/>
            <person name="Jeske O."/>
            <person name="Meyerdierks A."/>
            <person name="Storesund J.E."/>
            <person name="Kallscheuer N."/>
            <person name="Luecker S."/>
            <person name="Lage O.M."/>
            <person name="Pohl T."/>
            <person name="Merkel B.J."/>
            <person name="Hornburger P."/>
            <person name="Mueller R.-W."/>
            <person name="Bruemmer F."/>
            <person name="Labrenz M."/>
            <person name="Spormann A.M."/>
            <person name="Op den Camp H."/>
            <person name="Overmann J."/>
            <person name="Amann R."/>
            <person name="Jetten M.S.M."/>
            <person name="Mascher T."/>
            <person name="Medema M.H."/>
            <person name="Devos D.P."/>
            <person name="Kaster A.-K."/>
            <person name="Ovreas L."/>
            <person name="Rohde M."/>
            <person name="Galperin M.Y."/>
            <person name="Jogler C."/>
        </authorList>
    </citation>
    <scope>NUCLEOTIDE SEQUENCE [LARGE SCALE GENOMIC DNA]</scope>
    <source>
        <strain evidence="1 2">OJF2</strain>
    </source>
</reference>
<keyword evidence="2" id="KW-1185">Reference proteome</keyword>
<name>A0A5B9W5H8_9BACT</name>
<dbReference type="KEGG" id="agv:OJF2_44150"/>
<organism evidence="1 2">
    <name type="scientific">Aquisphaera giovannonii</name>
    <dbReference type="NCBI Taxonomy" id="406548"/>
    <lineage>
        <taxon>Bacteria</taxon>
        <taxon>Pseudomonadati</taxon>
        <taxon>Planctomycetota</taxon>
        <taxon>Planctomycetia</taxon>
        <taxon>Isosphaerales</taxon>
        <taxon>Isosphaeraceae</taxon>
        <taxon>Aquisphaera</taxon>
    </lineage>
</organism>
<sequence length="503" mass="53981">MNARSLLQRRPALGLVIGPREAALSVVATTPRGRREVAREAREYEEDALAAAVHDLLRPWLPPPGSRRPGPWVRVALPESRVFQAALAITEVNRLGSPQNFFLEAVHSTSLRAEDRIIDLIRREAGRQPIACLCACPRALVTSLAEMLGQMGARLALVESSPASLLRAAAAAAPPPRGGRLCMRFFLGRGRAIGVTAVGSLPLFWHAFDLPPGREGASILAAHSTLRMLGRHSKIVAPVGRVFLHGRPDLDVAVDPAGFQKRTGSRLVRVDGPGHDLASAALGAALSSPLADADGHDLAREFKPPVAVRDVFPWGEAFLQGAIVAGASLLLCGAAADVETRYRTARSESAAFSWLREQGCEELEAERKLLEDRLRTLGAFRQSRVDWSAQLRTIAEDAPATTVITSLLGDDEAELGGRDGRGKPKKQLVVDFATPLAAGGAMPGEIDRFISELREEPAILGHFPTIEVSGLRNGLLRNGREPMALYSVVCLPRAEAARGAKAR</sequence>